<keyword evidence="2" id="KW-1185">Reference proteome</keyword>
<reference evidence="1 2" key="1">
    <citation type="submission" date="2020-01" db="EMBL/GenBank/DDBJ databases">
        <title>Draft genome sequence of Aspergillus lentulus IFM 60648.</title>
        <authorList>
            <person name="Takahashi H."/>
            <person name="Yaguchi T."/>
        </authorList>
    </citation>
    <scope>NUCLEOTIDE SEQUENCE [LARGE SCALE GENOMIC DNA]</scope>
    <source>
        <strain evidence="1 2">IFM 60648</strain>
    </source>
</reference>
<dbReference type="PROSITE" id="PS51257">
    <property type="entry name" value="PROKAR_LIPOPROTEIN"/>
    <property type="match status" value="1"/>
</dbReference>
<dbReference type="EMBL" id="BLKI01000010">
    <property type="protein sequence ID" value="GFF68352.1"/>
    <property type="molecule type" value="Genomic_DNA"/>
</dbReference>
<dbReference type="Proteomes" id="UP000465220">
    <property type="component" value="Unassembled WGS sequence"/>
</dbReference>
<name>A0ABQ0ZXM1_ASPLE</name>
<evidence type="ECO:0000313" key="2">
    <source>
        <dbReference type="Proteomes" id="UP000465220"/>
    </source>
</evidence>
<protein>
    <submittedName>
        <fullName evidence="1">Uncharacterized protein</fullName>
    </submittedName>
</protein>
<gene>
    <name evidence="1" type="ORF">IFM60648_02570</name>
</gene>
<accession>A0ABQ0ZXM1</accession>
<sequence length="187" mass="19890">MKILPSFLRLLGNLLAVSLLACLFVTAFNLDFLPRGLSTRLFGRSLPGSLVTAPQGAVGHQPPPGPVANDARPTEAMAYKTITTTIITRETTHELRQASAAMRNSSALHGPSNNVVVVTGTVTRTRVMVVPTQTASSEGSRAATMVISNSNVHSMPRSGPLLAGSLWVQHNQYLTLEHALIDQIGAQ</sequence>
<evidence type="ECO:0000313" key="1">
    <source>
        <dbReference type="EMBL" id="GFF68352.1"/>
    </source>
</evidence>
<comment type="caution">
    <text evidence="1">The sequence shown here is derived from an EMBL/GenBank/DDBJ whole genome shotgun (WGS) entry which is preliminary data.</text>
</comment>
<proteinExistence type="predicted"/>
<organism evidence="1 2">
    <name type="scientific">Aspergillus lentulus</name>
    <dbReference type="NCBI Taxonomy" id="293939"/>
    <lineage>
        <taxon>Eukaryota</taxon>
        <taxon>Fungi</taxon>
        <taxon>Dikarya</taxon>
        <taxon>Ascomycota</taxon>
        <taxon>Pezizomycotina</taxon>
        <taxon>Eurotiomycetes</taxon>
        <taxon>Eurotiomycetidae</taxon>
        <taxon>Eurotiales</taxon>
        <taxon>Aspergillaceae</taxon>
        <taxon>Aspergillus</taxon>
        <taxon>Aspergillus subgen. Fumigati</taxon>
    </lineage>
</organism>